<dbReference type="InterPro" id="IPR008969">
    <property type="entry name" value="CarboxyPept-like_regulatory"/>
</dbReference>
<evidence type="ECO:0000313" key="1">
    <source>
        <dbReference type="EMBL" id="VAX18124.1"/>
    </source>
</evidence>
<dbReference type="EMBL" id="UOGD01000093">
    <property type="protein sequence ID" value="VAX18124.1"/>
    <property type="molecule type" value="Genomic_DNA"/>
</dbReference>
<dbReference type="Gene3D" id="2.60.40.1120">
    <property type="entry name" value="Carboxypeptidase-like, regulatory domain"/>
    <property type="match status" value="1"/>
</dbReference>
<name>A0A3B1C281_9ZZZZ</name>
<dbReference type="SUPFAM" id="SSF49464">
    <property type="entry name" value="Carboxypeptidase regulatory domain-like"/>
    <property type="match status" value="1"/>
</dbReference>
<keyword evidence="1" id="KW-0675">Receptor</keyword>
<proteinExistence type="predicted"/>
<organism evidence="1">
    <name type="scientific">hydrothermal vent metagenome</name>
    <dbReference type="NCBI Taxonomy" id="652676"/>
    <lineage>
        <taxon>unclassified sequences</taxon>
        <taxon>metagenomes</taxon>
        <taxon>ecological metagenomes</taxon>
    </lineage>
</organism>
<feature type="non-terminal residue" evidence="1">
    <location>
        <position position="122"/>
    </location>
</feature>
<reference evidence="1" key="1">
    <citation type="submission" date="2018-06" db="EMBL/GenBank/DDBJ databases">
        <authorList>
            <person name="Zhirakovskaya E."/>
        </authorList>
    </citation>
    <scope>NUCLEOTIDE SEQUENCE</scope>
</reference>
<gene>
    <name evidence="1" type="ORF">MNBD_IGNAVI01-1944</name>
</gene>
<accession>A0A3B1C281</accession>
<protein>
    <submittedName>
        <fullName evidence="1">TonB-dependent receptor</fullName>
    </submittedName>
</protein>
<dbReference type="Pfam" id="PF13715">
    <property type="entry name" value="CarbopepD_reg_2"/>
    <property type="match status" value="1"/>
</dbReference>
<sequence length="122" mass="13248">MKRIFTFLLLLLFIFSTEINYASTRGKIKGIITDASTGDPLIGANVIVMGTTLGAATGVDGEYIILGINAGQYKVKASMIGYETVIQTQVQVEADRTTIINFNMKPTEVRSAEVVVTAKRDE</sequence>
<dbReference type="AlphaFoldDB" id="A0A3B1C281"/>